<dbReference type="Gene3D" id="3.30.428.10">
    <property type="entry name" value="HIT-like"/>
    <property type="match status" value="1"/>
</dbReference>
<dbReference type="GO" id="GO:0032259">
    <property type="term" value="P:methylation"/>
    <property type="evidence" value="ECO:0007669"/>
    <property type="project" value="UniProtKB-KW"/>
</dbReference>
<dbReference type="GO" id="GO:0008168">
    <property type="term" value="F:methyltransferase activity"/>
    <property type="evidence" value="ECO:0007669"/>
    <property type="project" value="UniProtKB-KW"/>
</dbReference>
<accession>A0ABV0GAQ4</accession>
<keyword evidence="4" id="KW-1185">Reference proteome</keyword>
<organism evidence="3 4">
    <name type="scientific">Roseateles flavus</name>
    <dbReference type="NCBI Taxonomy" id="3149041"/>
    <lineage>
        <taxon>Bacteria</taxon>
        <taxon>Pseudomonadati</taxon>
        <taxon>Pseudomonadota</taxon>
        <taxon>Betaproteobacteria</taxon>
        <taxon>Burkholderiales</taxon>
        <taxon>Sphaerotilaceae</taxon>
        <taxon>Roseateles</taxon>
    </lineage>
</organism>
<keyword evidence="3" id="KW-0489">Methyltransferase</keyword>
<reference evidence="3 4" key="1">
    <citation type="submission" date="2024-05" db="EMBL/GenBank/DDBJ databases">
        <title>Roseateles sp. 2.12 16S ribosomal RNA gene Genome sequencing and assembly.</title>
        <authorList>
            <person name="Woo H."/>
        </authorList>
    </citation>
    <scope>NUCLEOTIDE SEQUENCE [LARGE SCALE GENOMIC DNA]</scope>
    <source>
        <strain evidence="3 4">2.12</strain>
    </source>
</reference>
<dbReference type="SUPFAM" id="SSF54197">
    <property type="entry name" value="HIT-like"/>
    <property type="match status" value="1"/>
</dbReference>
<dbReference type="PROSITE" id="PS51084">
    <property type="entry name" value="HIT_2"/>
    <property type="match status" value="1"/>
</dbReference>
<dbReference type="Proteomes" id="UP001462640">
    <property type="component" value="Unassembled WGS sequence"/>
</dbReference>
<proteinExistence type="predicted"/>
<evidence type="ECO:0000313" key="4">
    <source>
        <dbReference type="Proteomes" id="UP001462640"/>
    </source>
</evidence>
<evidence type="ECO:0000313" key="3">
    <source>
        <dbReference type="EMBL" id="MEO3712116.1"/>
    </source>
</evidence>
<dbReference type="PIRSF" id="PIRSF000714">
    <property type="entry name" value="HIT"/>
    <property type="match status" value="1"/>
</dbReference>
<protein>
    <submittedName>
        <fullName evidence="3">HIT family protein</fullName>
        <ecNumber evidence="3">2.1.1.-</ecNumber>
    </submittedName>
</protein>
<dbReference type="InterPro" id="IPR011146">
    <property type="entry name" value="HIT-like"/>
</dbReference>
<dbReference type="InterPro" id="IPR036265">
    <property type="entry name" value="HIT-like_sf"/>
</dbReference>
<sequence length="147" mass="16521">MSANAPSPDCPLCREAGGILVFQAASWRLIRAEDANFPAFYRLIWQDHVAEFSDLGAGQRQACMEAVCAVEQVLREALRPTKVNVASLGNVVPHLHWHVIARFDWDSHFPNPVWGASLRELPEPAERRLPLSLQALDQRMSQRLQAL</sequence>
<dbReference type="EMBL" id="JBDPZC010000001">
    <property type="protein sequence ID" value="MEO3712116.1"/>
    <property type="molecule type" value="Genomic_DNA"/>
</dbReference>
<evidence type="ECO:0000259" key="2">
    <source>
        <dbReference type="PROSITE" id="PS51084"/>
    </source>
</evidence>
<keyword evidence="3" id="KW-0808">Transferase</keyword>
<evidence type="ECO:0000256" key="1">
    <source>
        <dbReference type="PROSITE-ProRule" id="PRU00464"/>
    </source>
</evidence>
<dbReference type="Pfam" id="PF01230">
    <property type="entry name" value="HIT"/>
    <property type="match status" value="1"/>
</dbReference>
<dbReference type="InterPro" id="IPR026026">
    <property type="entry name" value="HIT_Hint"/>
</dbReference>
<name>A0ABV0GAQ4_9BURK</name>
<comment type="caution">
    <text evidence="3">The sequence shown here is derived from an EMBL/GenBank/DDBJ whole genome shotgun (WGS) entry which is preliminary data.</text>
</comment>
<feature type="short sequence motif" description="Histidine triad motif" evidence="1">
    <location>
        <begin position="94"/>
        <end position="98"/>
    </location>
</feature>
<dbReference type="RefSeq" id="WP_347606822.1">
    <property type="nucleotide sequence ID" value="NZ_JBDPZC010000001.1"/>
</dbReference>
<dbReference type="EC" id="2.1.1.-" evidence="3"/>
<feature type="domain" description="HIT" evidence="2">
    <location>
        <begin position="43"/>
        <end position="109"/>
    </location>
</feature>
<gene>
    <name evidence="3" type="ORF">ABDJ40_04960</name>
</gene>